<evidence type="ECO:0000313" key="5">
    <source>
        <dbReference type="Proteomes" id="UP001186944"/>
    </source>
</evidence>
<gene>
    <name evidence="4" type="ORF">FSP39_015874</name>
</gene>
<evidence type="ECO:0000256" key="2">
    <source>
        <dbReference type="RuleBase" id="RU003707"/>
    </source>
</evidence>
<dbReference type="Pfam" id="PF00378">
    <property type="entry name" value="ECH_1"/>
    <property type="match status" value="1"/>
</dbReference>
<organism evidence="4 5">
    <name type="scientific">Pinctada imbricata</name>
    <name type="common">Atlantic pearl-oyster</name>
    <name type="synonym">Pinctada martensii</name>
    <dbReference type="NCBI Taxonomy" id="66713"/>
    <lineage>
        <taxon>Eukaryota</taxon>
        <taxon>Metazoa</taxon>
        <taxon>Spiralia</taxon>
        <taxon>Lophotrochozoa</taxon>
        <taxon>Mollusca</taxon>
        <taxon>Bivalvia</taxon>
        <taxon>Autobranchia</taxon>
        <taxon>Pteriomorphia</taxon>
        <taxon>Pterioida</taxon>
        <taxon>Pterioidea</taxon>
        <taxon>Pteriidae</taxon>
        <taxon>Pinctada</taxon>
    </lineage>
</organism>
<protein>
    <recommendedName>
        <fullName evidence="6">Enoyl-CoA hydratase</fullName>
    </recommendedName>
</protein>
<name>A0AA89BUU8_PINIB</name>
<dbReference type="EMBL" id="VSWD01000011">
    <property type="protein sequence ID" value="KAK3088185.1"/>
    <property type="molecule type" value="Genomic_DNA"/>
</dbReference>
<proteinExistence type="inferred from homology"/>
<dbReference type="NCBIfam" id="NF006108">
    <property type="entry name" value="PRK08259.1"/>
    <property type="match status" value="1"/>
</dbReference>
<feature type="region of interest" description="Disordered" evidence="3">
    <location>
        <begin position="258"/>
        <end position="279"/>
    </location>
</feature>
<comment type="similarity">
    <text evidence="1 2">Belongs to the enoyl-CoA hydratase/isomerase family.</text>
</comment>
<dbReference type="Proteomes" id="UP001186944">
    <property type="component" value="Unassembled WGS sequence"/>
</dbReference>
<reference evidence="4" key="1">
    <citation type="submission" date="2019-08" db="EMBL/GenBank/DDBJ databases">
        <title>The improved chromosome-level genome for the pearl oyster Pinctada fucata martensii using PacBio sequencing and Hi-C.</title>
        <authorList>
            <person name="Zheng Z."/>
        </authorList>
    </citation>
    <scope>NUCLEOTIDE SEQUENCE</scope>
    <source>
        <strain evidence="4">ZZ-2019</strain>
        <tissue evidence="4">Adductor muscle</tissue>
    </source>
</reference>
<dbReference type="Gene3D" id="3.90.226.10">
    <property type="entry name" value="2-enoyl-CoA Hydratase, Chain A, domain 1"/>
    <property type="match status" value="1"/>
</dbReference>
<dbReference type="AlphaFoldDB" id="A0AA89BUU8"/>
<evidence type="ECO:0000313" key="4">
    <source>
        <dbReference type="EMBL" id="KAK3088185.1"/>
    </source>
</evidence>
<dbReference type="PANTHER" id="PTHR43802:SF1">
    <property type="entry name" value="IP11341P-RELATED"/>
    <property type="match status" value="1"/>
</dbReference>
<dbReference type="InterPro" id="IPR029045">
    <property type="entry name" value="ClpP/crotonase-like_dom_sf"/>
</dbReference>
<accession>A0AA89BUU8</accession>
<sequence>MIVASFFFFKDSAVEVQKLGGVTLIGLNRPERRNAVDPPTATLLYKAFKEFDNDTNAGVAVLYGKHGNFSAGFDLKTLSEGDLRHVDTEPNESDKGPMGPTRLQLSKPVIAAISGYAVAGGLELSLIADIRVVEESAKMGIFCRRFGVPLIDGGTVRLPHLIGLSRALDLILTGREIDAHEAHQFGLANRVVPTGKGLDEAIKLAETLLNFPQKCMNRDRKSAYNAMFDAKSFKDAMQYEFKHGMEIIREESIPGAKRFSKGAGRHGNFRDIGDPKSKL</sequence>
<evidence type="ECO:0008006" key="6">
    <source>
        <dbReference type="Google" id="ProtNLM"/>
    </source>
</evidence>
<evidence type="ECO:0000256" key="3">
    <source>
        <dbReference type="SAM" id="MobiDB-lite"/>
    </source>
</evidence>
<keyword evidence="5" id="KW-1185">Reference proteome</keyword>
<feature type="compositionally biased region" description="Basic and acidic residues" evidence="3">
    <location>
        <begin position="268"/>
        <end position="279"/>
    </location>
</feature>
<dbReference type="PANTHER" id="PTHR43802">
    <property type="entry name" value="ENOYL-COA HYDRATASE"/>
    <property type="match status" value="1"/>
</dbReference>
<dbReference type="InterPro" id="IPR001753">
    <property type="entry name" value="Enoyl-CoA_hydra/iso"/>
</dbReference>
<dbReference type="InterPro" id="IPR018376">
    <property type="entry name" value="Enoyl-CoA_hyd/isom_CS"/>
</dbReference>
<comment type="caution">
    <text evidence="4">The sequence shown here is derived from an EMBL/GenBank/DDBJ whole genome shotgun (WGS) entry which is preliminary data.</text>
</comment>
<evidence type="ECO:0000256" key="1">
    <source>
        <dbReference type="ARBA" id="ARBA00005254"/>
    </source>
</evidence>
<dbReference type="Gene3D" id="1.10.287.2460">
    <property type="match status" value="1"/>
</dbReference>
<dbReference type="SUPFAM" id="SSF52096">
    <property type="entry name" value="ClpP/crotonase"/>
    <property type="match status" value="1"/>
</dbReference>
<dbReference type="GO" id="GO:0003824">
    <property type="term" value="F:catalytic activity"/>
    <property type="evidence" value="ECO:0007669"/>
    <property type="project" value="InterPro"/>
</dbReference>
<dbReference type="CDD" id="cd06558">
    <property type="entry name" value="crotonase-like"/>
    <property type="match status" value="1"/>
</dbReference>
<dbReference type="PROSITE" id="PS00166">
    <property type="entry name" value="ENOYL_COA_HYDRATASE"/>
    <property type="match status" value="1"/>
</dbReference>